<dbReference type="Proteomes" id="UP001159659">
    <property type="component" value="Unassembled WGS sequence"/>
</dbReference>
<evidence type="ECO:0000256" key="2">
    <source>
        <dbReference type="SAM" id="SignalP"/>
    </source>
</evidence>
<dbReference type="EMBL" id="CANTFK010000397">
    <property type="protein sequence ID" value="CAI5715738.1"/>
    <property type="molecule type" value="Genomic_DNA"/>
</dbReference>
<feature type="compositionally biased region" description="Basic and acidic residues" evidence="1">
    <location>
        <begin position="282"/>
        <end position="292"/>
    </location>
</feature>
<evidence type="ECO:0000313" key="4">
    <source>
        <dbReference type="Proteomes" id="UP001159659"/>
    </source>
</evidence>
<feature type="chain" id="PRO_5043437965" description="RxLR effector protein" evidence="2">
    <location>
        <begin position="19"/>
        <end position="292"/>
    </location>
</feature>
<feature type="signal peptide" evidence="2">
    <location>
        <begin position="1"/>
        <end position="18"/>
    </location>
</feature>
<reference evidence="3" key="1">
    <citation type="submission" date="2022-12" db="EMBL/GenBank/DDBJ databases">
        <authorList>
            <person name="Webb A."/>
        </authorList>
    </citation>
    <scope>NUCLEOTIDE SEQUENCE</scope>
    <source>
        <strain evidence="3">Pf2</strain>
    </source>
</reference>
<comment type="caution">
    <text evidence="3">The sequence shown here is derived from an EMBL/GenBank/DDBJ whole genome shotgun (WGS) entry which is preliminary data.</text>
</comment>
<feature type="region of interest" description="Disordered" evidence="1">
    <location>
        <begin position="261"/>
        <end position="292"/>
    </location>
</feature>
<protein>
    <recommendedName>
        <fullName evidence="5">RxLR effector protein</fullName>
    </recommendedName>
</protein>
<evidence type="ECO:0000256" key="1">
    <source>
        <dbReference type="SAM" id="MobiDB-lite"/>
    </source>
</evidence>
<evidence type="ECO:0008006" key="5">
    <source>
        <dbReference type="Google" id="ProtNLM"/>
    </source>
</evidence>
<gene>
    <name evidence="3" type="ORF">PFR002_LOCUS3151</name>
</gene>
<accession>A0AAV0T6Z6</accession>
<keyword evidence="2" id="KW-0732">Signal</keyword>
<dbReference type="AlphaFoldDB" id="A0AAV0T6Z6"/>
<organism evidence="3 4">
    <name type="scientific">Peronospora farinosa</name>
    <dbReference type="NCBI Taxonomy" id="134698"/>
    <lineage>
        <taxon>Eukaryota</taxon>
        <taxon>Sar</taxon>
        <taxon>Stramenopiles</taxon>
        <taxon>Oomycota</taxon>
        <taxon>Peronosporomycetes</taxon>
        <taxon>Peronosporales</taxon>
        <taxon>Peronosporaceae</taxon>
        <taxon>Peronospora</taxon>
    </lineage>
</organism>
<proteinExistence type="predicted"/>
<sequence>MMIVTALIAWSAASVASAMREDAMPSTYDYTTSGITATVASRLEKLKLINNIKKLFTDLTASADIFKGLHITNWMKYVRDLYVDSPEVATKAMLKLLTRHFTNDHALASALVPGMNGNKDEEAVFKLLKLDETNDNVFNSPVFSQWVDFVEKRSNSQEEAYDMMLDRLSSDFKSKNALYKKWVEETKNADDVFSILELSPTEQDLFKNPAFSGWVGFVKSTSSNDLKAIETMLSTLKLDGKKGTKKEIKKLESVTQRLKKALIKKSPEPPKRQNNFDLNEPPAKRQKEFDST</sequence>
<evidence type="ECO:0000313" key="3">
    <source>
        <dbReference type="EMBL" id="CAI5715738.1"/>
    </source>
</evidence>
<name>A0AAV0T6Z6_9STRA</name>